<dbReference type="EMBL" id="BAVS01000002">
    <property type="protein sequence ID" value="GAE92007.1"/>
    <property type="molecule type" value="Genomic_DNA"/>
</dbReference>
<dbReference type="GO" id="GO:0120159">
    <property type="term" value="F:rRNA pseudouridine synthase activity"/>
    <property type="evidence" value="ECO:0007669"/>
    <property type="project" value="UniProtKB-ARBA"/>
</dbReference>
<evidence type="ECO:0000256" key="4">
    <source>
        <dbReference type="PIRSR" id="PIRSR606225-1"/>
    </source>
</evidence>
<comment type="function">
    <text evidence="6">Responsible for synthesis of pseudouridine from uracil.</text>
</comment>
<proteinExistence type="inferred from homology"/>
<dbReference type="SUPFAM" id="SSF55174">
    <property type="entry name" value="Alpha-L RNA-binding motif"/>
    <property type="match status" value="1"/>
</dbReference>
<dbReference type="AlphaFoldDB" id="W4VFN8"/>
<sequence length="298" mass="34107">MNKNRQNANMEEYKVKEQAELLPFLLETFSDRSRNAVKSILTRGQVYVNNQEVTQHNYKLEPGYTVTIQKNKAAKAANFEKMKILYEDDAIIVIEKDSGLLTVATEQEKSLTAYKQLMDYVQKINPKNRIFVVHRLDRETSGVMLFAKSEEIKHTLQTGWKEMVKERSYVALVEGIVTKHEDTITSWLKETKTFKVYSSQKQDDGKKAVTHYKVIKASNNLSLLSVYLETGRKNQIRVHMSDIGHPVVGGDKKYGAKGNAIGRFGLHAIVLAINHPVTGELLRFKSNIPTEFLKKRQF</sequence>
<dbReference type="InterPro" id="IPR006225">
    <property type="entry name" value="PsdUridine_synth_RluC/D"/>
</dbReference>
<keyword evidence="9" id="KW-1185">Reference proteome</keyword>
<feature type="domain" description="RNA-binding S4" evidence="7">
    <location>
        <begin position="20"/>
        <end position="79"/>
    </location>
</feature>
<evidence type="ECO:0000313" key="8">
    <source>
        <dbReference type="EMBL" id="GAE92007.1"/>
    </source>
</evidence>
<reference evidence="8 9" key="1">
    <citation type="journal article" date="2014" name="Genome Announc.">
        <title>Draft Genome Sequence of the Boron-Tolerant and Moderately Halotolerant Bacterium Gracilibacillus boraciitolerans JCM 21714T.</title>
        <authorList>
            <person name="Ahmed I."/>
            <person name="Oshima K."/>
            <person name="Suda W."/>
            <person name="Kitamura K."/>
            <person name="Iida T."/>
            <person name="Ohmori Y."/>
            <person name="Fujiwara T."/>
            <person name="Hattori M."/>
            <person name="Ohkuma M."/>
        </authorList>
    </citation>
    <scope>NUCLEOTIDE SEQUENCE [LARGE SCALE GENOMIC DNA]</scope>
    <source>
        <strain evidence="8 9">JCM 21714</strain>
    </source>
</reference>
<dbReference type="PROSITE" id="PS01129">
    <property type="entry name" value="PSI_RLU"/>
    <property type="match status" value="1"/>
</dbReference>
<dbReference type="InterPro" id="IPR020103">
    <property type="entry name" value="PsdUridine_synth_cat_dom_sf"/>
</dbReference>
<dbReference type="InterPro" id="IPR006224">
    <property type="entry name" value="PsdUridine_synth_RluA-like_CS"/>
</dbReference>
<evidence type="ECO:0000313" key="9">
    <source>
        <dbReference type="Proteomes" id="UP000019102"/>
    </source>
</evidence>
<protein>
    <recommendedName>
        <fullName evidence="6">Pseudouridine synthase</fullName>
        <ecNumber evidence="6">5.4.99.-</ecNumber>
    </recommendedName>
</protein>
<dbReference type="eggNOG" id="COG0564">
    <property type="taxonomic scope" value="Bacteria"/>
</dbReference>
<keyword evidence="3 6" id="KW-0413">Isomerase</keyword>
<dbReference type="OrthoDB" id="9807829at2"/>
<dbReference type="SMART" id="SM00363">
    <property type="entry name" value="S4"/>
    <property type="match status" value="1"/>
</dbReference>
<dbReference type="Proteomes" id="UP000019102">
    <property type="component" value="Unassembled WGS sequence"/>
</dbReference>
<dbReference type="Gene3D" id="3.30.2350.10">
    <property type="entry name" value="Pseudouridine synthase"/>
    <property type="match status" value="1"/>
</dbReference>
<dbReference type="Gene3D" id="3.10.290.10">
    <property type="entry name" value="RNA-binding S4 domain"/>
    <property type="match status" value="1"/>
</dbReference>
<dbReference type="InterPro" id="IPR036986">
    <property type="entry name" value="S4_RNA-bd_sf"/>
</dbReference>
<dbReference type="InterPro" id="IPR050188">
    <property type="entry name" value="RluA_PseudoU_synthase"/>
</dbReference>
<dbReference type="Pfam" id="PF00849">
    <property type="entry name" value="PseudoU_synth_2"/>
    <property type="match status" value="1"/>
</dbReference>
<feature type="active site" evidence="4">
    <location>
        <position position="137"/>
    </location>
</feature>
<dbReference type="RefSeq" id="WP_035721947.1">
    <property type="nucleotide sequence ID" value="NZ_BAVS01000002.1"/>
</dbReference>
<dbReference type="CDD" id="cd02869">
    <property type="entry name" value="PseudoU_synth_RluA_like"/>
    <property type="match status" value="1"/>
</dbReference>
<dbReference type="CDD" id="cd00165">
    <property type="entry name" value="S4"/>
    <property type="match status" value="1"/>
</dbReference>
<evidence type="ECO:0000256" key="3">
    <source>
        <dbReference type="ARBA" id="ARBA00023235"/>
    </source>
</evidence>
<dbReference type="STRING" id="1298598.JCM21714_983"/>
<dbReference type="SUPFAM" id="SSF55120">
    <property type="entry name" value="Pseudouridine synthase"/>
    <property type="match status" value="1"/>
</dbReference>
<accession>W4VFN8</accession>
<gene>
    <name evidence="8" type="ORF">JCM21714_983</name>
</gene>
<dbReference type="InterPro" id="IPR002942">
    <property type="entry name" value="S4_RNA-bd"/>
</dbReference>
<evidence type="ECO:0000256" key="6">
    <source>
        <dbReference type="RuleBase" id="RU362028"/>
    </source>
</evidence>
<evidence type="ECO:0000259" key="7">
    <source>
        <dbReference type="SMART" id="SM00363"/>
    </source>
</evidence>
<dbReference type="EC" id="5.4.99.-" evidence="6"/>
<name>W4VFN8_9BACI</name>
<evidence type="ECO:0000256" key="1">
    <source>
        <dbReference type="ARBA" id="ARBA00000073"/>
    </source>
</evidence>
<dbReference type="PANTHER" id="PTHR21600">
    <property type="entry name" value="MITOCHONDRIAL RNA PSEUDOURIDINE SYNTHASE"/>
    <property type="match status" value="1"/>
</dbReference>
<dbReference type="GO" id="GO:0000455">
    <property type="term" value="P:enzyme-directed rRNA pseudouridine synthesis"/>
    <property type="evidence" value="ECO:0007669"/>
    <property type="project" value="TreeGrafter"/>
</dbReference>
<keyword evidence="5" id="KW-0694">RNA-binding</keyword>
<comment type="caution">
    <text evidence="8">The sequence shown here is derived from an EMBL/GenBank/DDBJ whole genome shotgun (WGS) entry which is preliminary data.</text>
</comment>
<organism evidence="8 9">
    <name type="scientific">Gracilibacillus boraciitolerans JCM 21714</name>
    <dbReference type="NCBI Taxonomy" id="1298598"/>
    <lineage>
        <taxon>Bacteria</taxon>
        <taxon>Bacillati</taxon>
        <taxon>Bacillota</taxon>
        <taxon>Bacilli</taxon>
        <taxon>Bacillales</taxon>
        <taxon>Bacillaceae</taxon>
        <taxon>Gracilibacillus</taxon>
    </lineage>
</organism>
<comment type="similarity">
    <text evidence="2 6">Belongs to the pseudouridine synthase RluA family.</text>
</comment>
<dbReference type="GO" id="GO:0003723">
    <property type="term" value="F:RNA binding"/>
    <property type="evidence" value="ECO:0007669"/>
    <property type="project" value="UniProtKB-KW"/>
</dbReference>
<evidence type="ECO:0000256" key="5">
    <source>
        <dbReference type="PROSITE-ProRule" id="PRU00182"/>
    </source>
</evidence>
<dbReference type="PANTHER" id="PTHR21600:SF44">
    <property type="entry name" value="RIBOSOMAL LARGE SUBUNIT PSEUDOURIDINE SYNTHASE D"/>
    <property type="match status" value="1"/>
</dbReference>
<dbReference type="PROSITE" id="PS50889">
    <property type="entry name" value="S4"/>
    <property type="match status" value="1"/>
</dbReference>
<comment type="catalytic activity">
    <reaction evidence="1 6">
        <text>a uridine in RNA = a pseudouridine in RNA</text>
        <dbReference type="Rhea" id="RHEA:48348"/>
        <dbReference type="Rhea" id="RHEA-COMP:12068"/>
        <dbReference type="Rhea" id="RHEA-COMP:12069"/>
        <dbReference type="ChEBI" id="CHEBI:65314"/>
        <dbReference type="ChEBI" id="CHEBI:65315"/>
    </reaction>
</comment>
<dbReference type="InterPro" id="IPR006145">
    <property type="entry name" value="PsdUridine_synth_RsuA/RluA"/>
</dbReference>
<evidence type="ECO:0000256" key="2">
    <source>
        <dbReference type="ARBA" id="ARBA00010876"/>
    </source>
</evidence>
<dbReference type="NCBIfam" id="TIGR00005">
    <property type="entry name" value="rluA_subfam"/>
    <property type="match status" value="1"/>
</dbReference>